<evidence type="ECO:0000313" key="1">
    <source>
        <dbReference type="EMBL" id="ARU19622.1"/>
    </source>
</evidence>
<proteinExistence type="predicted"/>
<organism evidence="1 2">
    <name type="scientific">Ligilactobacillus salivarius</name>
    <dbReference type="NCBI Taxonomy" id="1624"/>
    <lineage>
        <taxon>Bacteria</taxon>
        <taxon>Bacillati</taxon>
        <taxon>Bacillota</taxon>
        <taxon>Bacilli</taxon>
        <taxon>Lactobacillales</taxon>
        <taxon>Lactobacillaceae</taxon>
        <taxon>Ligilactobacillus</taxon>
    </lineage>
</organism>
<reference evidence="1 2" key="1">
    <citation type="submission" date="2017-04" db="EMBL/GenBank/DDBJ databases">
        <title>Complete genome sequence of Lactobacillus salivarius ZLS006, a probiotic strain isolated from healthy piglet.</title>
        <authorList>
            <person name="Zhang D."/>
        </authorList>
    </citation>
    <scope>NUCLEOTIDE SEQUENCE [LARGE SCALE GENOMIC DNA]</scope>
    <source>
        <strain evidence="1 2">ZLS006</strain>
    </source>
</reference>
<evidence type="ECO:0000313" key="2">
    <source>
        <dbReference type="Proteomes" id="UP000195378"/>
    </source>
</evidence>
<accession>A0A1Y0F8D9</accession>
<dbReference type="Pfam" id="PF05133">
    <property type="entry name" value="SPP1_portal"/>
    <property type="match status" value="1"/>
</dbReference>
<dbReference type="RefSeq" id="WP_087448811.1">
    <property type="nucleotide sequence ID" value="NZ_CP020858.1"/>
</dbReference>
<sequence>MLDNKELFFRSLNSQLLQKANTSKSIVETNKKYCIPEDKFNEVFSSENTELIAKLVNTYIVHHYTYQAPRITMLQRYYYGDNDIHYWVNDKAANGRADNRIASGFPKFITNMRVGYRLGKPIQFKWSDNTDPDNEIIDLVKKFNNLNDEEYHEKVMGINLSITGRAYELLYTGESVQDSNGDWSIPDVHLKAIDPATCFIVYDTTVESKPLFAVRYYAYEFNDETVYYADVYTSSKLYHYKMQTANANGKMEYLSDDDLSFDQVPIIEYYNNENRVGDWEQKIDNIDAYDLAMSEMANSQEDFANAKLMINGDMDFEKEALTKPDGTPILDENGEPVFVPKVDTQDRYLFLKPSVIPNTNNGNTVINSSAEYLTKNLNEAGWEIYIKRLVADIHKDTNTPDVSDENFGGNNSGIALAYKLFGEDQERSMQESLYTKGIMQRLRLLNSYWSSLKLCDKDIVNKFSIKYLPNVPKNDSEIVNMFNILQQSGSLSDKTLLEFISVITGIDAEAEEERIKQQQQEEGKYGFDGSLQQVDAKELEHARSMLDLDNTTKVQTPSDFIRRMRSEE</sequence>
<protein>
    <submittedName>
        <fullName evidence="1">Phage portal protein</fullName>
    </submittedName>
</protein>
<dbReference type="InterPro" id="IPR006428">
    <property type="entry name" value="Portal_SPP1-type"/>
</dbReference>
<dbReference type="AlphaFoldDB" id="A0A1Y0F8D9"/>
<name>A0A1Y0F8D9_9LACO</name>
<dbReference type="Proteomes" id="UP000195378">
    <property type="component" value="Chromosome"/>
</dbReference>
<gene>
    <name evidence="1" type="ORF">B7R82_06305</name>
</gene>
<dbReference type="NCBIfam" id="TIGR01538">
    <property type="entry name" value="portal_SPP1"/>
    <property type="match status" value="1"/>
</dbReference>
<dbReference type="EMBL" id="CP020858">
    <property type="protein sequence ID" value="ARU19622.1"/>
    <property type="molecule type" value="Genomic_DNA"/>
</dbReference>
<dbReference type="InterPro" id="IPR021145">
    <property type="entry name" value="Portal_protein_SPP1_Gp6-like"/>
</dbReference>